<dbReference type="Pfam" id="PF00550">
    <property type="entry name" value="PP-binding"/>
    <property type="match status" value="1"/>
</dbReference>
<keyword evidence="8" id="KW-1185">Reference proteome</keyword>
<dbReference type="InterPro" id="IPR009081">
    <property type="entry name" value="PP-bd_ACP"/>
</dbReference>
<dbReference type="Gene3D" id="1.10.1200.10">
    <property type="entry name" value="ACP-like"/>
    <property type="match status" value="1"/>
</dbReference>
<evidence type="ECO:0000259" key="6">
    <source>
        <dbReference type="PROSITE" id="PS50075"/>
    </source>
</evidence>
<evidence type="ECO:0000256" key="1">
    <source>
        <dbReference type="ARBA" id="ARBA00001957"/>
    </source>
</evidence>
<dbReference type="InterPro" id="IPR023213">
    <property type="entry name" value="CAT-like_dom_sf"/>
</dbReference>
<evidence type="ECO:0000313" key="8">
    <source>
        <dbReference type="Proteomes" id="UP001500665"/>
    </source>
</evidence>
<dbReference type="SUPFAM" id="SSF52777">
    <property type="entry name" value="CoA-dependent acyltransferases"/>
    <property type="match status" value="2"/>
</dbReference>
<dbReference type="SUPFAM" id="SSF56801">
    <property type="entry name" value="Acetyl-CoA synthetase-like"/>
    <property type="match status" value="1"/>
</dbReference>
<dbReference type="SUPFAM" id="SSF51735">
    <property type="entry name" value="NAD(P)-binding Rossmann-fold domains"/>
    <property type="match status" value="1"/>
</dbReference>
<dbReference type="Pfam" id="PF13193">
    <property type="entry name" value="AMP-binding_C"/>
    <property type="match status" value="1"/>
</dbReference>
<proteinExistence type="predicted"/>
<dbReference type="InterPro" id="IPR045851">
    <property type="entry name" value="AMP-bd_C_sf"/>
</dbReference>
<sequence length="1397" mass="148857">MLIPRRPAGTAAPLTPAQARLWFLEQAGFSSSGSGSAYLCWSGRRYRGPLDAGRLRAALRETAARHEALRTWIGAGPDGPVQHVVAEAPDVLDARDVSGAADPVAEARRVSEEFVARPLRLDRPPLHRALLLRLGEDDHVLVWCLHHIICDGRSLGLLEAELSARYRGEAPQGEPVQFPDYAAWAAGRETGGREHWAERLAGAPAVQGPPSDLPRPAEPGVRGAHCAARLDPGLSRDLLDLARRERCTPFTVFLTAMMIALSRHSGERDVVIGTPSSERDAPGLEDAVGFYVNTLPIRCAVSEDRTFREQLREVRAVVLDALAHRDVPFEEIVAACGAAREPGRNPLFQTMLVMEQGGPDPAPEGTVPQPWPLVAPTSRLDLTMLVSPGGPGIDLYFDYAAELLTETEAARFRDQIVRLLRACVADPAAPIRRTPALTAAEHARLLDVPADASQVPDVVEGFLAVADRQPDAPALIAAGRTLTYRELERESRLLGARLADTRLVGIVLPQGPDAIIAILAALRAGAAYLPLSPDDPRAPALLRRSGADAVIDADGIRRLPGGGAPPDGLAYVIFTSGSTGEPKGVMVGRRGLARFTRSFVEAHTCFAPGQRVLMLPPLTFDASIGDLFPALTSGAALVLHPEPARLDAAGLVAFCSAHSVTAVDAPVALWRGWTDDLAAGTVRVPPEWPVTTLMVGGDRVPTPAVAAWAKATGSRVRFHDHYGPTEATVCATLSTTVDAAEYTATGGRRVAHLPIGRPLPHVRAHVLTPEGELAAPGAPGELYLAGECVALGYLGAPELTAERFVPDPWSGGRMYRTGDLARWRTDGLLEFLGRADRQVKIRGFRVEPGEVESALTAHPKVHDAAVIAAEGRLVAYTATKVLPGELRSFVREKLPRALMPDVFVPVGSVPRTPHGKVDLAALPPVPAAENGYAPPEGPLEGALAAIWAKVLEVPRVGRTDNFFALGGSSIIATRIAAAVERALGARMPLEDLLASDDLADLARRLGETNTPTPVPSPAAEPPDLREPLPPEIRAAGRVPSEPPRTVLLTGATGFLGAHLLAELLARPETAVLCLVRADGAAQGHARVREALRSWDLDGDPGRIVALPGDLALPRFGLDEAQWRDLARRCDAICHNGGLVSFTEPYERLRPPNVGGTVEALRLAALGGGTPVHAVSTLGVYIADRFLGARVTEQDAPDDPAGLPGPYEQSKWAADRLCREARAAGILVSLHRPARIGGHSLTGRADPGDYFSSLLRTFAQTGCVPDLAHTEDVTPVDHVAAAITRAVMDPDATGRDHHYFNNATIGYPELAEALRSHGRDAALVPWERWRDEVNARLAAGTGLALAPFVTSLPETAPDFPRPEFDCARTERDLGACPPADRTLIGRYLDFLASAGALA</sequence>
<dbReference type="InterPro" id="IPR025110">
    <property type="entry name" value="AMP-bd_C"/>
</dbReference>
<protein>
    <submittedName>
        <fullName evidence="7">Thioester reductase domain-containing protein</fullName>
    </submittedName>
</protein>
<organism evidence="7 8">
    <name type="scientific">Actinocorallia libanotica</name>
    <dbReference type="NCBI Taxonomy" id="46162"/>
    <lineage>
        <taxon>Bacteria</taxon>
        <taxon>Bacillati</taxon>
        <taxon>Actinomycetota</taxon>
        <taxon>Actinomycetes</taxon>
        <taxon>Streptosporangiales</taxon>
        <taxon>Thermomonosporaceae</taxon>
        <taxon>Actinocorallia</taxon>
    </lineage>
</organism>
<dbReference type="Gene3D" id="3.30.300.30">
    <property type="match status" value="1"/>
</dbReference>
<dbReference type="Pfam" id="PF07993">
    <property type="entry name" value="NAD_binding_4"/>
    <property type="match status" value="1"/>
</dbReference>
<dbReference type="InterPro" id="IPR042099">
    <property type="entry name" value="ANL_N_sf"/>
</dbReference>
<reference evidence="8" key="1">
    <citation type="journal article" date="2019" name="Int. J. Syst. Evol. Microbiol.">
        <title>The Global Catalogue of Microorganisms (GCM) 10K type strain sequencing project: providing services to taxonomists for standard genome sequencing and annotation.</title>
        <authorList>
            <consortium name="The Broad Institute Genomics Platform"/>
            <consortium name="The Broad Institute Genome Sequencing Center for Infectious Disease"/>
            <person name="Wu L."/>
            <person name="Ma J."/>
        </authorList>
    </citation>
    <scope>NUCLEOTIDE SEQUENCE [LARGE SCALE GENOMIC DNA]</scope>
    <source>
        <strain evidence="8">JCM 10696</strain>
    </source>
</reference>
<dbReference type="PANTHER" id="PTHR45527">
    <property type="entry name" value="NONRIBOSOMAL PEPTIDE SYNTHETASE"/>
    <property type="match status" value="1"/>
</dbReference>
<dbReference type="CDD" id="cd19531">
    <property type="entry name" value="LCL_NRPS-like"/>
    <property type="match status" value="1"/>
</dbReference>
<dbReference type="EMBL" id="BAAAHH010000004">
    <property type="protein sequence ID" value="GAA0942755.1"/>
    <property type="molecule type" value="Genomic_DNA"/>
</dbReference>
<dbReference type="Gene3D" id="3.40.50.12780">
    <property type="entry name" value="N-terminal domain of ligase-like"/>
    <property type="match status" value="1"/>
</dbReference>
<dbReference type="Gene3D" id="3.30.559.30">
    <property type="entry name" value="Nonribosomal peptide synthetase, condensation domain"/>
    <property type="match status" value="1"/>
</dbReference>
<dbReference type="PROSITE" id="PS00012">
    <property type="entry name" value="PHOSPHOPANTETHEINE"/>
    <property type="match status" value="1"/>
</dbReference>
<feature type="region of interest" description="Disordered" evidence="5">
    <location>
        <begin position="1006"/>
        <end position="1026"/>
    </location>
</feature>
<evidence type="ECO:0000256" key="4">
    <source>
        <dbReference type="ARBA" id="ARBA00022598"/>
    </source>
</evidence>
<dbReference type="RefSeq" id="WP_344238009.1">
    <property type="nucleotide sequence ID" value="NZ_BAAAHH010000004.1"/>
</dbReference>
<dbReference type="PANTHER" id="PTHR45527:SF1">
    <property type="entry name" value="FATTY ACID SYNTHASE"/>
    <property type="match status" value="1"/>
</dbReference>
<dbReference type="InterPro" id="IPR000873">
    <property type="entry name" value="AMP-dep_synth/lig_dom"/>
</dbReference>
<keyword evidence="3" id="KW-0597">Phosphoprotein</keyword>
<dbReference type="InterPro" id="IPR013120">
    <property type="entry name" value="FAR_NAD-bd"/>
</dbReference>
<dbReference type="InterPro" id="IPR001242">
    <property type="entry name" value="Condensation_dom"/>
</dbReference>
<dbReference type="Pfam" id="PF00668">
    <property type="entry name" value="Condensation"/>
    <property type="match status" value="1"/>
</dbReference>
<comment type="cofactor">
    <cofactor evidence="1">
        <name>pantetheine 4'-phosphate</name>
        <dbReference type="ChEBI" id="CHEBI:47942"/>
    </cofactor>
</comment>
<name>A0ABP4AXF0_9ACTN</name>
<accession>A0ABP4AXF0</accession>
<keyword evidence="4" id="KW-0436">Ligase</keyword>
<dbReference type="NCBIfam" id="TIGR01746">
    <property type="entry name" value="Thioester-redct"/>
    <property type="match status" value="1"/>
</dbReference>
<dbReference type="Gene3D" id="3.40.50.720">
    <property type="entry name" value="NAD(P)-binding Rossmann-like Domain"/>
    <property type="match status" value="1"/>
</dbReference>
<dbReference type="InterPro" id="IPR010080">
    <property type="entry name" value="Thioester_reductase-like_dom"/>
</dbReference>
<dbReference type="CDD" id="cd05235">
    <property type="entry name" value="SDR_e1"/>
    <property type="match status" value="1"/>
</dbReference>
<dbReference type="InterPro" id="IPR006162">
    <property type="entry name" value="Ppantetheine_attach_site"/>
</dbReference>
<dbReference type="InterPro" id="IPR036291">
    <property type="entry name" value="NAD(P)-bd_dom_sf"/>
</dbReference>
<dbReference type="InterPro" id="IPR020845">
    <property type="entry name" value="AMP-binding_CS"/>
</dbReference>
<dbReference type="Proteomes" id="UP001500665">
    <property type="component" value="Unassembled WGS sequence"/>
</dbReference>
<dbReference type="SUPFAM" id="SSF47336">
    <property type="entry name" value="ACP-like"/>
    <property type="match status" value="1"/>
</dbReference>
<dbReference type="CDD" id="cd05930">
    <property type="entry name" value="A_NRPS"/>
    <property type="match status" value="1"/>
</dbReference>
<keyword evidence="2" id="KW-0596">Phosphopantetheine</keyword>
<evidence type="ECO:0000256" key="2">
    <source>
        <dbReference type="ARBA" id="ARBA00022450"/>
    </source>
</evidence>
<dbReference type="Gene3D" id="3.30.559.10">
    <property type="entry name" value="Chloramphenicol acetyltransferase-like domain"/>
    <property type="match status" value="1"/>
</dbReference>
<evidence type="ECO:0000313" key="7">
    <source>
        <dbReference type="EMBL" id="GAA0942755.1"/>
    </source>
</evidence>
<evidence type="ECO:0000256" key="3">
    <source>
        <dbReference type="ARBA" id="ARBA00022553"/>
    </source>
</evidence>
<dbReference type="PROSITE" id="PS50075">
    <property type="entry name" value="CARRIER"/>
    <property type="match status" value="1"/>
</dbReference>
<dbReference type="InterPro" id="IPR036736">
    <property type="entry name" value="ACP-like_sf"/>
</dbReference>
<gene>
    <name evidence="7" type="ORF">GCM10009550_14170</name>
</gene>
<dbReference type="InterPro" id="IPR020806">
    <property type="entry name" value="PKS_PP-bd"/>
</dbReference>
<dbReference type="PROSITE" id="PS00455">
    <property type="entry name" value="AMP_BINDING"/>
    <property type="match status" value="1"/>
</dbReference>
<evidence type="ECO:0000256" key="5">
    <source>
        <dbReference type="SAM" id="MobiDB-lite"/>
    </source>
</evidence>
<feature type="domain" description="Carrier" evidence="6">
    <location>
        <begin position="934"/>
        <end position="1009"/>
    </location>
</feature>
<dbReference type="SMART" id="SM00823">
    <property type="entry name" value="PKS_PP"/>
    <property type="match status" value="1"/>
</dbReference>
<dbReference type="Pfam" id="PF00501">
    <property type="entry name" value="AMP-binding"/>
    <property type="match status" value="2"/>
</dbReference>
<comment type="caution">
    <text evidence="7">The sequence shown here is derived from an EMBL/GenBank/DDBJ whole genome shotgun (WGS) entry which is preliminary data.</text>
</comment>
<dbReference type="PIRSF" id="PIRSF001617">
    <property type="entry name" value="Alpha-AR"/>
    <property type="match status" value="1"/>
</dbReference>